<accession>A0A9D0ZXF4</accession>
<name>A0A9D0ZXF4_9FIRM</name>
<sequence length="119" mass="13331">MTIPAVSQSLYGKSVGDMIDGVKVLEDGTVTGTFKYVTEYTGFNEGDPEEQEGYFFPFKLTKSGTDMTFLKNGSPTKEEIPWEADNVFRVTKGDTFEVQVDGEKVVTFRFDKATFLPEE</sequence>
<gene>
    <name evidence="1" type="ORF">IAB26_14660</name>
</gene>
<reference evidence="1" key="2">
    <citation type="journal article" date="2021" name="PeerJ">
        <title>Extensive microbial diversity within the chicken gut microbiome revealed by metagenomics and culture.</title>
        <authorList>
            <person name="Gilroy R."/>
            <person name="Ravi A."/>
            <person name="Getino M."/>
            <person name="Pursley I."/>
            <person name="Horton D.L."/>
            <person name="Alikhan N.F."/>
            <person name="Baker D."/>
            <person name="Gharbi K."/>
            <person name="Hall N."/>
            <person name="Watson M."/>
            <person name="Adriaenssens E.M."/>
            <person name="Foster-Nyarko E."/>
            <person name="Jarju S."/>
            <person name="Secka A."/>
            <person name="Antonio M."/>
            <person name="Oren A."/>
            <person name="Chaudhuri R.R."/>
            <person name="La Ragione R."/>
            <person name="Hildebrand F."/>
            <person name="Pallen M.J."/>
        </authorList>
    </citation>
    <scope>NUCLEOTIDE SEQUENCE</scope>
    <source>
        <strain evidence="1">ChiSjej3B21-11622</strain>
    </source>
</reference>
<evidence type="ECO:0000313" key="2">
    <source>
        <dbReference type="Proteomes" id="UP000886886"/>
    </source>
</evidence>
<dbReference type="EMBL" id="DVFT01000215">
    <property type="protein sequence ID" value="HIQ97787.1"/>
    <property type="molecule type" value="Genomic_DNA"/>
</dbReference>
<evidence type="ECO:0000313" key="1">
    <source>
        <dbReference type="EMBL" id="HIQ97787.1"/>
    </source>
</evidence>
<reference evidence="1" key="1">
    <citation type="submission" date="2020-10" db="EMBL/GenBank/DDBJ databases">
        <authorList>
            <person name="Gilroy R."/>
        </authorList>
    </citation>
    <scope>NUCLEOTIDE SEQUENCE</scope>
    <source>
        <strain evidence="1">ChiSjej3B21-11622</strain>
    </source>
</reference>
<proteinExistence type="predicted"/>
<comment type="caution">
    <text evidence="1">The sequence shown here is derived from an EMBL/GenBank/DDBJ whole genome shotgun (WGS) entry which is preliminary data.</text>
</comment>
<protein>
    <submittedName>
        <fullName evidence="1">Uncharacterized protein</fullName>
    </submittedName>
</protein>
<dbReference type="Proteomes" id="UP000886886">
    <property type="component" value="Unassembled WGS sequence"/>
</dbReference>
<organism evidence="1 2">
    <name type="scientific">Candidatus Limivivens merdigallinarum</name>
    <dbReference type="NCBI Taxonomy" id="2840859"/>
    <lineage>
        <taxon>Bacteria</taxon>
        <taxon>Bacillati</taxon>
        <taxon>Bacillota</taxon>
        <taxon>Clostridia</taxon>
        <taxon>Lachnospirales</taxon>
        <taxon>Lachnospiraceae</taxon>
        <taxon>Lachnospiraceae incertae sedis</taxon>
        <taxon>Candidatus Limivivens</taxon>
    </lineage>
</organism>
<dbReference type="AlphaFoldDB" id="A0A9D0ZXF4"/>